<dbReference type="InterPro" id="IPR013839">
    <property type="entry name" value="DNAligase_adenylation"/>
</dbReference>
<dbReference type="GO" id="GO:0003911">
    <property type="term" value="F:DNA ligase (NAD+) activity"/>
    <property type="evidence" value="ECO:0007669"/>
    <property type="project" value="UniProtKB-EC"/>
</dbReference>
<evidence type="ECO:0000256" key="2">
    <source>
        <dbReference type="ARBA" id="ARBA00012722"/>
    </source>
</evidence>
<evidence type="ECO:0000259" key="12">
    <source>
        <dbReference type="SMART" id="SM00532"/>
    </source>
</evidence>
<protein>
    <recommendedName>
        <fullName evidence="2">DNA ligase (NAD(+))</fullName>
        <ecNumber evidence="2">6.5.1.2</ecNumber>
    </recommendedName>
</protein>
<dbReference type="EC" id="6.5.1.2" evidence="2"/>
<keyword evidence="6" id="KW-0235">DNA replication</keyword>
<dbReference type="Gene3D" id="2.40.50.140">
    <property type="entry name" value="Nucleic acid-binding proteins"/>
    <property type="match status" value="1"/>
</dbReference>
<dbReference type="InterPro" id="IPR018239">
    <property type="entry name" value="DNA_ligase_AS"/>
</dbReference>
<comment type="subcellular location">
    <subcellularLocation>
        <location evidence="1">Plastid</location>
        <location evidence="1">Chloroplast</location>
    </subcellularLocation>
</comment>
<dbReference type="GO" id="GO:0006260">
    <property type="term" value="P:DNA replication"/>
    <property type="evidence" value="ECO:0007669"/>
    <property type="project" value="UniProtKB-KW"/>
</dbReference>
<keyword evidence="9" id="KW-0234">DNA repair</keyword>
<dbReference type="Gene3D" id="3.30.470.30">
    <property type="entry name" value="DNA ligase/mRNA capping enzyme"/>
    <property type="match status" value="1"/>
</dbReference>
<evidence type="ECO:0000256" key="3">
    <source>
        <dbReference type="ARBA" id="ARBA00022528"/>
    </source>
</evidence>
<dbReference type="OrthoDB" id="3754at2759"/>
<dbReference type="SUPFAM" id="SSF50249">
    <property type="entry name" value="Nucleic acid-binding proteins"/>
    <property type="match status" value="1"/>
</dbReference>
<feature type="compositionally biased region" description="Gly residues" evidence="11">
    <location>
        <begin position="717"/>
        <end position="728"/>
    </location>
</feature>
<keyword evidence="3" id="KW-0150">Chloroplast</keyword>
<sequence>MHAVQPPPSPPPMLASRAVLLPPLAARAVRRAAAAAAPAAAPAAAFVAPPPHPTCYSAAAAAPRGPPRAPPTHQWPLRSGVTVCGRAAVLGRRPAGALWRPWRPPAPATAVWAASLTGQGRRRPPPPPPLTGASMGTPPVGAAAADAPPPPPPAHDDDGGDGGVPPPPGADATRDEYVVLVEELLAHDAAYYRDVPAPTVSDEQYDALLAFVAAVEAAHPEWADPRSPAARVSHAAVAAAAAAAAAPATAPAGEVGAAAAVPAAVAAATAPTAAAAAAAAAAPAAAATPRPAGTPFFPPSPHVVPMLSLSNTYALADVDAWAARAQPPPPPRLVADLKIDGVALSLRYLDGAFASAATRGDGAVGDDVSANVRAALVATGAVPPRLPPPDVAAVAARLAAAAGAANGHGVPTTPTPPSTVIDVRGEVYMDRRALAAINARGGRLANARNAAAGALKLHDPAVAAGRGLSFVPYAAVAYPAAAAAAAAAAVTATATATAARVGGRGGGTGGDAAPPPTVPVTDTHAGLLGWLAAAGFAPMPRWRRCADVAAALAFASDVAAERGRLPLDVDGIVVRVDDAAAAAAVGATAKAPRAAVAYKFAAAAAVTRVVGVDHQVSRAGVLTPVAVLAPVPLGGVTVRRATLHNYAHAGAGRLGAVVGGLVTVERGGDVIPKIVAVHGGEVPGGVPVVPPPACPACGAPVRVSDGGVAGVPAADGGASGGDGGGGGNDNDKGNGDTAAAVTDGTTHGDGTPPPPPAAARPSPSRGAPTPGGAPPKPSAG</sequence>
<gene>
    <name evidence="13" type="ORF">BU14_0027s0115</name>
</gene>
<dbReference type="SUPFAM" id="SSF56091">
    <property type="entry name" value="DNA ligase/mRNA capping enzyme, catalytic domain"/>
    <property type="match status" value="2"/>
</dbReference>
<accession>A0A1X6PJS6</accession>
<dbReference type="GO" id="GO:0006281">
    <property type="term" value="P:DNA repair"/>
    <property type="evidence" value="ECO:0007669"/>
    <property type="project" value="UniProtKB-KW"/>
</dbReference>
<feature type="domain" description="NAD-dependent DNA ligase N-terminal" evidence="12">
    <location>
        <begin position="172"/>
        <end position="713"/>
    </location>
</feature>
<name>A0A1X6PJS6_PORUM</name>
<dbReference type="SMART" id="SM00532">
    <property type="entry name" value="LIGANc"/>
    <property type="match status" value="1"/>
</dbReference>
<feature type="compositionally biased region" description="Low complexity" evidence="11">
    <location>
        <begin position="735"/>
        <end position="750"/>
    </location>
</feature>
<feature type="region of interest" description="Disordered" evidence="11">
    <location>
        <begin position="708"/>
        <end position="780"/>
    </location>
</feature>
<dbReference type="AlphaFoldDB" id="A0A1X6PJS6"/>
<keyword evidence="14" id="KW-1185">Reference proteome</keyword>
<organism evidence="13 14">
    <name type="scientific">Porphyra umbilicalis</name>
    <name type="common">Purple laver</name>
    <name type="synonym">Red alga</name>
    <dbReference type="NCBI Taxonomy" id="2786"/>
    <lineage>
        <taxon>Eukaryota</taxon>
        <taxon>Rhodophyta</taxon>
        <taxon>Bangiophyceae</taxon>
        <taxon>Bangiales</taxon>
        <taxon>Bangiaceae</taxon>
        <taxon>Porphyra</taxon>
    </lineage>
</organism>
<evidence type="ECO:0000256" key="7">
    <source>
        <dbReference type="ARBA" id="ARBA00022763"/>
    </source>
</evidence>
<evidence type="ECO:0000256" key="4">
    <source>
        <dbReference type="ARBA" id="ARBA00022598"/>
    </source>
</evidence>
<keyword evidence="7" id="KW-0227">DNA damage</keyword>
<proteinExistence type="predicted"/>
<dbReference type="InterPro" id="IPR012340">
    <property type="entry name" value="NA-bd_OB-fold"/>
</dbReference>
<dbReference type="InterPro" id="IPR004150">
    <property type="entry name" value="NAD_DNA_ligase_OB"/>
</dbReference>
<evidence type="ECO:0000313" key="13">
    <source>
        <dbReference type="EMBL" id="OSX81091.1"/>
    </source>
</evidence>
<evidence type="ECO:0000256" key="10">
    <source>
        <dbReference type="ARBA" id="ARBA00034005"/>
    </source>
</evidence>
<evidence type="ECO:0000256" key="11">
    <source>
        <dbReference type="SAM" id="MobiDB-lite"/>
    </source>
</evidence>
<evidence type="ECO:0000256" key="1">
    <source>
        <dbReference type="ARBA" id="ARBA00004229"/>
    </source>
</evidence>
<dbReference type="EMBL" id="KV918766">
    <property type="protein sequence ID" value="OSX81091.1"/>
    <property type="molecule type" value="Genomic_DNA"/>
</dbReference>
<comment type="catalytic activity">
    <reaction evidence="10">
        <text>NAD(+) + (deoxyribonucleotide)n-3'-hydroxyl + 5'-phospho-(deoxyribonucleotide)m = (deoxyribonucleotide)n+m + AMP + beta-nicotinamide D-nucleotide.</text>
        <dbReference type="EC" id="6.5.1.2"/>
    </reaction>
</comment>
<dbReference type="PROSITE" id="PS01055">
    <property type="entry name" value="DNA_LIGASE_N1"/>
    <property type="match status" value="1"/>
</dbReference>
<evidence type="ECO:0000256" key="6">
    <source>
        <dbReference type="ARBA" id="ARBA00022705"/>
    </source>
</evidence>
<dbReference type="Pfam" id="PF03120">
    <property type="entry name" value="OB_DNA_ligase"/>
    <property type="match status" value="1"/>
</dbReference>
<feature type="region of interest" description="Disordered" evidence="11">
    <location>
        <begin position="116"/>
        <end position="172"/>
    </location>
</feature>
<dbReference type="Gene3D" id="1.10.287.610">
    <property type="entry name" value="Helix hairpin bin"/>
    <property type="match status" value="1"/>
</dbReference>
<keyword evidence="8" id="KW-0520">NAD</keyword>
<feature type="compositionally biased region" description="Pro residues" evidence="11">
    <location>
        <begin position="771"/>
        <end position="780"/>
    </location>
</feature>
<dbReference type="Pfam" id="PF01653">
    <property type="entry name" value="DNA_ligase_aden"/>
    <property type="match status" value="3"/>
</dbReference>
<dbReference type="GO" id="GO:0009507">
    <property type="term" value="C:chloroplast"/>
    <property type="evidence" value="ECO:0007669"/>
    <property type="project" value="UniProtKB-SubCell"/>
</dbReference>
<dbReference type="Proteomes" id="UP000218209">
    <property type="component" value="Unassembled WGS sequence"/>
</dbReference>
<evidence type="ECO:0000256" key="9">
    <source>
        <dbReference type="ARBA" id="ARBA00023204"/>
    </source>
</evidence>
<keyword evidence="4" id="KW-0436">Ligase</keyword>
<reference evidence="13 14" key="1">
    <citation type="submission" date="2017-03" db="EMBL/GenBank/DDBJ databases">
        <title>WGS assembly of Porphyra umbilicalis.</title>
        <authorList>
            <person name="Brawley S.H."/>
            <person name="Blouin N.A."/>
            <person name="Ficko-Blean E."/>
            <person name="Wheeler G.L."/>
            <person name="Lohr M."/>
            <person name="Goodson H.V."/>
            <person name="Jenkins J.W."/>
            <person name="Blaby-Haas C.E."/>
            <person name="Helliwell K.E."/>
            <person name="Chan C."/>
            <person name="Marriage T."/>
            <person name="Bhattacharya D."/>
            <person name="Klein A.S."/>
            <person name="Badis Y."/>
            <person name="Brodie J."/>
            <person name="Cao Y."/>
            <person name="Collen J."/>
            <person name="Dittami S.M."/>
            <person name="Gachon C.M."/>
            <person name="Green B.R."/>
            <person name="Karpowicz S."/>
            <person name="Kim J.W."/>
            <person name="Kudahl U."/>
            <person name="Lin S."/>
            <person name="Michel G."/>
            <person name="Mittag M."/>
            <person name="Olson B.J."/>
            <person name="Pangilinan J."/>
            <person name="Peng Y."/>
            <person name="Qiu H."/>
            <person name="Shu S."/>
            <person name="Singer J.T."/>
            <person name="Smith A.G."/>
            <person name="Sprecher B.N."/>
            <person name="Wagner V."/>
            <person name="Wang W."/>
            <person name="Wang Z.-Y."/>
            <person name="Yan J."/>
            <person name="Yarish C."/>
            <person name="Zoeuner-Riek S."/>
            <person name="Zhuang Y."/>
            <person name="Zou Y."/>
            <person name="Lindquist E.A."/>
            <person name="Grimwood J."/>
            <person name="Barry K."/>
            <person name="Rokhsar D.S."/>
            <person name="Schmutz J."/>
            <person name="Stiller J.W."/>
            <person name="Grossman A.R."/>
            <person name="Prochnik S.E."/>
        </authorList>
    </citation>
    <scope>NUCLEOTIDE SEQUENCE [LARGE SCALE GENOMIC DNA]</scope>
    <source>
        <strain evidence="13">4086291</strain>
    </source>
</reference>
<evidence type="ECO:0000256" key="8">
    <source>
        <dbReference type="ARBA" id="ARBA00023027"/>
    </source>
</evidence>
<evidence type="ECO:0000313" key="14">
    <source>
        <dbReference type="Proteomes" id="UP000218209"/>
    </source>
</evidence>
<feature type="compositionally biased region" description="Low complexity" evidence="11">
    <location>
        <begin position="759"/>
        <end position="770"/>
    </location>
</feature>
<keyword evidence="5" id="KW-0934">Plastid</keyword>
<evidence type="ECO:0000256" key="5">
    <source>
        <dbReference type="ARBA" id="ARBA00022640"/>
    </source>
</evidence>
<dbReference type="InterPro" id="IPR013840">
    <property type="entry name" value="DNAligase_N"/>
</dbReference>